<organism evidence="8 9">
    <name type="scientific">Pseudomonas versuta</name>
    <dbReference type="NCBI Taxonomy" id="1788301"/>
    <lineage>
        <taxon>Bacteria</taxon>
        <taxon>Pseudomonadati</taxon>
        <taxon>Pseudomonadota</taxon>
        <taxon>Gammaproteobacteria</taxon>
        <taxon>Pseudomonadales</taxon>
        <taxon>Pseudomonadaceae</taxon>
        <taxon>Pseudomonas</taxon>
    </lineage>
</organism>
<dbReference type="InterPro" id="IPR047057">
    <property type="entry name" value="MerR_fam"/>
</dbReference>
<proteinExistence type="predicted"/>
<gene>
    <name evidence="7" type="ORF">BOH73_18325</name>
    <name evidence="8" type="ORF">BOH74_16425</name>
</gene>
<dbReference type="EMBL" id="MPJD01000025">
    <property type="protein sequence ID" value="OKA20919.1"/>
    <property type="molecule type" value="Genomic_DNA"/>
</dbReference>
<dbReference type="PROSITE" id="PS50937">
    <property type="entry name" value="HTH_MERR_2"/>
    <property type="match status" value="1"/>
</dbReference>
<dbReference type="GO" id="GO:0006979">
    <property type="term" value="P:response to oxidative stress"/>
    <property type="evidence" value="ECO:0007669"/>
    <property type="project" value="InterPro"/>
</dbReference>
<dbReference type="OrthoDB" id="9802944at2"/>
<accession>A0A0M4RFN5</accession>
<name>A0A0M4RFN5_9PSED</name>
<dbReference type="PROSITE" id="PS00552">
    <property type="entry name" value="HTH_MERR_1"/>
    <property type="match status" value="1"/>
</dbReference>
<keyword evidence="2" id="KW-0001">2Fe-2S</keyword>
<dbReference type="PANTHER" id="PTHR30204">
    <property type="entry name" value="REDOX-CYCLING DRUG-SENSING TRANSCRIPTIONAL ACTIVATOR SOXR"/>
    <property type="match status" value="1"/>
</dbReference>
<dbReference type="RefSeq" id="WP_060691648.1">
    <property type="nucleotide sequence ID" value="NZ_CP012676.1"/>
</dbReference>
<evidence type="ECO:0000256" key="4">
    <source>
        <dbReference type="ARBA" id="ARBA00023014"/>
    </source>
</evidence>
<comment type="caution">
    <text evidence="8">The sequence shown here is derived from an EMBL/GenBank/DDBJ whole genome shotgun (WGS) entry which is preliminary data.</text>
</comment>
<evidence type="ECO:0000256" key="2">
    <source>
        <dbReference type="ARBA" id="ARBA00022714"/>
    </source>
</evidence>
<protein>
    <recommendedName>
        <fullName evidence="1">Redox-sensitive transcriptional activator SoxR</fullName>
    </recommendedName>
</protein>
<dbReference type="GO" id="GO:0051537">
    <property type="term" value="F:2 iron, 2 sulfur cluster binding"/>
    <property type="evidence" value="ECO:0007669"/>
    <property type="project" value="UniProtKB-KW"/>
</dbReference>
<dbReference type="GO" id="GO:0003700">
    <property type="term" value="F:DNA-binding transcription factor activity"/>
    <property type="evidence" value="ECO:0007669"/>
    <property type="project" value="InterPro"/>
</dbReference>
<sequence length="154" mass="16967">MIDVRVPLAVGEVARRCGVTIATVHFYEAKGLIHGQRNAGNQRRYSRDILRRIAIIKIAQRAGIPLATIKGALDQLSFGRPLTARDWTQLSTIWRDMLDERIRSLSQLRDQLDGCIGCGCLSMDDCPLRNPGDHLQQLGAGAVLLEKDPAPPGD</sequence>
<dbReference type="InterPro" id="IPR009061">
    <property type="entry name" value="DNA-bd_dom_put_sf"/>
</dbReference>
<dbReference type="PANTHER" id="PTHR30204:SF0">
    <property type="entry name" value="REDOX-SENSITIVE TRANSCRIPTIONAL ACTIVATOR SOXR"/>
    <property type="match status" value="1"/>
</dbReference>
<dbReference type="Gene3D" id="1.10.1660.10">
    <property type="match status" value="1"/>
</dbReference>
<dbReference type="InterPro" id="IPR000551">
    <property type="entry name" value="MerR-type_HTH_dom"/>
</dbReference>
<reference evidence="8 9" key="1">
    <citation type="submission" date="2016-11" db="EMBL/GenBank/DDBJ databases">
        <title>Draft genome of Pseudomonas versuta A4R1.12.</title>
        <authorList>
            <person name="See-Too W.-S."/>
        </authorList>
    </citation>
    <scope>NUCLEOTIDE SEQUENCE [LARGE SCALE GENOMIC DNA]</scope>
    <source>
        <strain evidence="8 9">A4R1.12</strain>
    </source>
</reference>
<feature type="domain" description="HTH merR-type" evidence="6">
    <location>
        <begin position="10"/>
        <end position="75"/>
    </location>
</feature>
<keyword evidence="5" id="KW-0238">DNA-binding</keyword>
<dbReference type="KEGG" id="ppsy:AOC04_06280"/>
<dbReference type="NCBIfam" id="TIGR01950">
    <property type="entry name" value="SoxR"/>
    <property type="match status" value="1"/>
</dbReference>
<keyword evidence="4" id="KW-0411">Iron-sulfur</keyword>
<keyword evidence="3" id="KW-0408">Iron</keyword>
<evidence type="ECO:0000313" key="9">
    <source>
        <dbReference type="Proteomes" id="UP000185990"/>
    </source>
</evidence>
<evidence type="ECO:0000259" key="6">
    <source>
        <dbReference type="PROSITE" id="PS50937"/>
    </source>
</evidence>
<evidence type="ECO:0000313" key="10">
    <source>
        <dbReference type="Proteomes" id="UP000186677"/>
    </source>
</evidence>
<keyword evidence="10" id="KW-1185">Reference proteome</keyword>
<evidence type="ECO:0000256" key="3">
    <source>
        <dbReference type="ARBA" id="ARBA00023004"/>
    </source>
</evidence>
<dbReference type="Pfam" id="PF13411">
    <property type="entry name" value="MerR_1"/>
    <property type="match status" value="1"/>
</dbReference>
<dbReference type="AlphaFoldDB" id="A0A0M4RFN5"/>
<dbReference type="Proteomes" id="UP000185990">
    <property type="component" value="Unassembled WGS sequence"/>
</dbReference>
<dbReference type="EMBL" id="MPJC01000014">
    <property type="protein sequence ID" value="OKA19088.1"/>
    <property type="molecule type" value="Genomic_DNA"/>
</dbReference>
<dbReference type="SMART" id="SM00422">
    <property type="entry name" value="HTH_MERR"/>
    <property type="match status" value="1"/>
</dbReference>
<dbReference type="CDD" id="cd01110">
    <property type="entry name" value="HTH_SoxR"/>
    <property type="match status" value="1"/>
</dbReference>
<evidence type="ECO:0000313" key="8">
    <source>
        <dbReference type="EMBL" id="OKA20919.1"/>
    </source>
</evidence>
<evidence type="ECO:0000256" key="1">
    <source>
        <dbReference type="ARBA" id="ARBA00014474"/>
    </source>
</evidence>
<evidence type="ECO:0000256" key="5">
    <source>
        <dbReference type="ARBA" id="ARBA00023125"/>
    </source>
</evidence>
<dbReference type="InterPro" id="IPR010211">
    <property type="entry name" value="Redox-sen_tscrpt-act_SoxR"/>
</dbReference>
<evidence type="ECO:0000313" key="7">
    <source>
        <dbReference type="EMBL" id="OKA19088.1"/>
    </source>
</evidence>
<dbReference type="SUPFAM" id="SSF46955">
    <property type="entry name" value="Putative DNA-binding domain"/>
    <property type="match status" value="1"/>
</dbReference>
<dbReference type="Proteomes" id="UP000186677">
    <property type="component" value="Unassembled WGS sequence"/>
</dbReference>
<reference evidence="7 10" key="2">
    <citation type="submission" date="2016-11" db="EMBL/GenBank/DDBJ databases">
        <title>Draft genome of Pseudomonas versuta A4R1.5.</title>
        <authorList>
            <person name="See-Too W.-S."/>
        </authorList>
    </citation>
    <scope>NUCLEOTIDE SEQUENCE [LARGE SCALE GENOMIC DNA]</scope>
    <source>
        <strain evidence="7 10">A4R1.5</strain>
    </source>
</reference>
<dbReference type="PRINTS" id="PR00040">
    <property type="entry name" value="HTHMERR"/>
</dbReference>
<dbReference type="GO" id="GO:0003677">
    <property type="term" value="F:DNA binding"/>
    <property type="evidence" value="ECO:0007669"/>
    <property type="project" value="UniProtKB-KW"/>
</dbReference>
<accession>A0A1Q4KEG7</accession>
<keyword evidence="2" id="KW-0479">Metal-binding</keyword>